<dbReference type="PANTHER" id="PTHR32011">
    <property type="entry name" value="OS08G0472400 PROTEIN"/>
    <property type="match status" value="1"/>
</dbReference>
<sequence>MVDVAQRTATLPPPHPTPAPLRRLSGLRRLSVRASSASPSTPSRTAVSSFAELASSILSHLSLSSVQIEPGLSDSDLVRIESELSITFPPDLRTLLSLGLPSGTGFPNWRHRPLHPILNLPLKKIPLVRHSSLGKAPRLIPVYKNCYIPALPCLAGNPVFRVDEDSVSIAGVDLADFFSRETGFLAPPAATSLRRQMSASLPPLYPSTASTSTSRRSLDSMAGKTPRWIEFWTDATSTTNPRRRINASISNNNNVFRDHELVIEMKSGEIEKLPSWVSIYLDEISSMLRSGGWCESDVKEMVHVAASDVGVSCDGKMDGQDTLDKLIKKTDRCSDSLRRAGWNSDEVLELLRFDGLDRKQQPVRRPQVRLPPKVPLAVIRPV</sequence>
<comment type="caution">
    <text evidence="2">The sequence shown here is derived from an EMBL/GenBank/DDBJ whole genome shotgun (WGS) entry which is preliminary data.</text>
</comment>
<keyword evidence="3" id="KW-1185">Reference proteome</keyword>
<evidence type="ECO:0000313" key="3">
    <source>
        <dbReference type="Proteomes" id="UP001140206"/>
    </source>
</evidence>
<dbReference type="PANTHER" id="PTHR32011:SF2">
    <property type="entry name" value="OS08G0472400 PROTEIN"/>
    <property type="match status" value="1"/>
</dbReference>
<organism evidence="2 3">
    <name type="scientific">Rhynchospora pubera</name>
    <dbReference type="NCBI Taxonomy" id="906938"/>
    <lineage>
        <taxon>Eukaryota</taxon>
        <taxon>Viridiplantae</taxon>
        <taxon>Streptophyta</taxon>
        <taxon>Embryophyta</taxon>
        <taxon>Tracheophyta</taxon>
        <taxon>Spermatophyta</taxon>
        <taxon>Magnoliopsida</taxon>
        <taxon>Liliopsida</taxon>
        <taxon>Poales</taxon>
        <taxon>Cyperaceae</taxon>
        <taxon>Cyperoideae</taxon>
        <taxon>Rhynchosporeae</taxon>
        <taxon>Rhynchospora</taxon>
    </lineage>
</organism>
<gene>
    <name evidence="2" type="ORF">LUZ62_072507</name>
</gene>
<proteinExistence type="predicted"/>
<dbReference type="EMBL" id="JAMFTS010000004">
    <property type="protein sequence ID" value="KAJ4762132.1"/>
    <property type="molecule type" value="Genomic_DNA"/>
</dbReference>
<accession>A0AAV8D675</accession>
<evidence type="ECO:0000256" key="1">
    <source>
        <dbReference type="SAM" id="MobiDB-lite"/>
    </source>
</evidence>
<evidence type="ECO:0000313" key="2">
    <source>
        <dbReference type="EMBL" id="KAJ4762132.1"/>
    </source>
</evidence>
<dbReference type="AlphaFoldDB" id="A0AAV8D675"/>
<dbReference type="Proteomes" id="UP001140206">
    <property type="component" value="Chromosome 4"/>
</dbReference>
<evidence type="ECO:0008006" key="4">
    <source>
        <dbReference type="Google" id="ProtNLM"/>
    </source>
</evidence>
<reference evidence="2" key="1">
    <citation type="submission" date="2022-08" db="EMBL/GenBank/DDBJ databases">
        <authorList>
            <person name="Marques A."/>
        </authorList>
    </citation>
    <scope>NUCLEOTIDE SEQUENCE</scope>
    <source>
        <strain evidence="2">RhyPub2mFocal</strain>
        <tissue evidence="2">Leaves</tissue>
    </source>
</reference>
<name>A0AAV8D675_9POAL</name>
<feature type="region of interest" description="Disordered" evidence="1">
    <location>
        <begin position="1"/>
        <end position="22"/>
    </location>
</feature>
<protein>
    <recommendedName>
        <fullName evidence="4">Knr4/Smi1-like domain-containing protein</fullName>
    </recommendedName>
</protein>